<dbReference type="InterPro" id="IPR035069">
    <property type="entry name" value="TTHA1013/TTHA0281-like"/>
</dbReference>
<gene>
    <name evidence="1" type="ORF">EIW28_10820</name>
</gene>
<dbReference type="OrthoDB" id="5194948at2"/>
<accession>A0A426UXI4</accession>
<proteinExistence type="predicted"/>
<dbReference type="AlphaFoldDB" id="A0A426UXI4"/>
<keyword evidence="2" id="KW-1185">Reference proteome</keyword>
<sequence>MKAYTAIVGPKDGEWFPVEVPEVPGVFTQGRDLVEVEETAREAIALMTGTPIAEIAIRIEDHRYRIA</sequence>
<comment type="caution">
    <text evidence="1">The sequence shown here is derived from an EMBL/GenBank/DDBJ whole genome shotgun (WGS) entry which is preliminary data.</text>
</comment>
<evidence type="ECO:0000313" key="2">
    <source>
        <dbReference type="Proteomes" id="UP000277256"/>
    </source>
</evidence>
<evidence type="ECO:0000313" key="1">
    <source>
        <dbReference type="EMBL" id="RRR99218.1"/>
    </source>
</evidence>
<protein>
    <submittedName>
        <fullName evidence="1">Type II toxin-antitoxin system HicB family antitoxin</fullName>
    </submittedName>
</protein>
<dbReference type="EMBL" id="RSEB01000003">
    <property type="protein sequence ID" value="RRR99218.1"/>
    <property type="molecule type" value="Genomic_DNA"/>
</dbReference>
<dbReference type="SUPFAM" id="SSF143100">
    <property type="entry name" value="TTHA1013/TTHA0281-like"/>
    <property type="match status" value="1"/>
</dbReference>
<organism evidence="1 2">
    <name type="scientific">Glycomyces terrestris</name>
    <dbReference type="NCBI Taxonomy" id="2493553"/>
    <lineage>
        <taxon>Bacteria</taxon>
        <taxon>Bacillati</taxon>
        <taxon>Actinomycetota</taxon>
        <taxon>Actinomycetes</taxon>
        <taxon>Glycomycetales</taxon>
        <taxon>Glycomycetaceae</taxon>
        <taxon>Glycomyces</taxon>
    </lineage>
</organism>
<reference evidence="1 2" key="1">
    <citation type="submission" date="2018-12" db="EMBL/GenBank/DDBJ databases">
        <title>Glycomyces sp. YIM 121974 draft genome.</title>
        <authorList>
            <person name="Li Q."/>
        </authorList>
    </citation>
    <scope>NUCLEOTIDE SEQUENCE [LARGE SCALE GENOMIC DNA]</scope>
    <source>
        <strain evidence="1 2">YIM 121974</strain>
    </source>
</reference>
<dbReference type="Proteomes" id="UP000277256">
    <property type="component" value="Unassembled WGS sequence"/>
</dbReference>
<name>A0A426UXI4_9ACTN</name>
<dbReference type="Gene3D" id="3.30.160.250">
    <property type="match status" value="1"/>
</dbReference>